<feature type="compositionally biased region" description="Low complexity" evidence="1">
    <location>
        <begin position="115"/>
        <end position="130"/>
    </location>
</feature>
<evidence type="ECO:0000256" key="1">
    <source>
        <dbReference type="SAM" id="MobiDB-lite"/>
    </source>
</evidence>
<reference evidence="3" key="1">
    <citation type="submission" date="2013-12" db="EMBL/GenBank/DDBJ databases">
        <title>The Genome Sequence of Aphanomyces invadans NJM9701.</title>
        <authorList>
            <consortium name="The Broad Institute Genomics Platform"/>
            <person name="Russ C."/>
            <person name="Tyler B."/>
            <person name="van West P."/>
            <person name="Dieguez-Uribeondo J."/>
            <person name="Young S.K."/>
            <person name="Zeng Q."/>
            <person name="Gargeya S."/>
            <person name="Fitzgerald M."/>
            <person name="Abouelleil A."/>
            <person name="Alvarado L."/>
            <person name="Chapman S.B."/>
            <person name="Gainer-Dewar J."/>
            <person name="Goldberg J."/>
            <person name="Griggs A."/>
            <person name="Gujja S."/>
            <person name="Hansen M."/>
            <person name="Howarth C."/>
            <person name="Imamovic A."/>
            <person name="Ireland A."/>
            <person name="Larimer J."/>
            <person name="McCowan C."/>
            <person name="Murphy C."/>
            <person name="Pearson M."/>
            <person name="Poon T.W."/>
            <person name="Priest M."/>
            <person name="Roberts A."/>
            <person name="Saif S."/>
            <person name="Shea T."/>
            <person name="Sykes S."/>
            <person name="Wortman J."/>
            <person name="Nusbaum C."/>
            <person name="Birren B."/>
        </authorList>
    </citation>
    <scope>NUCLEOTIDE SEQUENCE [LARGE SCALE GENOMIC DNA]</scope>
    <source>
        <strain evidence="3">NJM9701</strain>
    </source>
</reference>
<evidence type="ECO:0000259" key="2">
    <source>
        <dbReference type="Pfam" id="PF09133"/>
    </source>
</evidence>
<evidence type="ECO:0000313" key="3">
    <source>
        <dbReference type="EMBL" id="ETV92245.1"/>
    </source>
</evidence>
<feature type="compositionally biased region" description="Polar residues" evidence="1">
    <location>
        <begin position="1073"/>
        <end position="1083"/>
    </location>
</feature>
<feature type="region of interest" description="Disordered" evidence="1">
    <location>
        <begin position="1061"/>
        <end position="1100"/>
    </location>
</feature>
<organism evidence="3">
    <name type="scientific">Aphanomyces invadans</name>
    <dbReference type="NCBI Taxonomy" id="157072"/>
    <lineage>
        <taxon>Eukaryota</taxon>
        <taxon>Sar</taxon>
        <taxon>Stramenopiles</taxon>
        <taxon>Oomycota</taxon>
        <taxon>Saprolegniomycetes</taxon>
        <taxon>Saprolegniales</taxon>
        <taxon>Verrucalvaceae</taxon>
        <taxon>Aphanomyces</taxon>
    </lineage>
</organism>
<feature type="compositionally biased region" description="Acidic residues" evidence="1">
    <location>
        <begin position="1199"/>
        <end position="1216"/>
    </location>
</feature>
<dbReference type="STRING" id="157072.A0A024TDK8"/>
<feature type="region of interest" description="Disordered" evidence="1">
    <location>
        <begin position="336"/>
        <end position="369"/>
    </location>
</feature>
<dbReference type="Pfam" id="PF09133">
    <property type="entry name" value="SANTA"/>
    <property type="match status" value="1"/>
</dbReference>
<dbReference type="InterPro" id="IPR015216">
    <property type="entry name" value="SANTA"/>
</dbReference>
<protein>
    <recommendedName>
        <fullName evidence="2">SANTA domain-containing protein</fullName>
    </recommendedName>
</protein>
<dbReference type="RefSeq" id="XP_008879209.1">
    <property type="nucleotide sequence ID" value="XM_008880987.1"/>
</dbReference>
<feature type="compositionally biased region" description="Low complexity" evidence="1">
    <location>
        <begin position="843"/>
        <end position="875"/>
    </location>
</feature>
<feature type="compositionally biased region" description="Polar residues" evidence="1">
    <location>
        <begin position="468"/>
        <end position="477"/>
    </location>
</feature>
<feature type="region of interest" description="Disordered" evidence="1">
    <location>
        <begin position="835"/>
        <end position="944"/>
    </location>
</feature>
<feature type="region of interest" description="Disordered" evidence="1">
    <location>
        <begin position="1017"/>
        <end position="1042"/>
    </location>
</feature>
<feature type="region of interest" description="Disordered" evidence="1">
    <location>
        <begin position="54"/>
        <end position="83"/>
    </location>
</feature>
<feature type="region of interest" description="Disordered" evidence="1">
    <location>
        <begin position="417"/>
        <end position="450"/>
    </location>
</feature>
<sequence>MDRGDVPGDVVRTEVLFRTRPPTSNAAAVTAAPGWSSPYPTLLPRHVLETDVSTPQTNRLRQQSVGTATTPIQSASKTNVPSSREDFLALYQKSPMPRILVARQQRQQTPPPPMATSTSAAPSTTPSTQTPRRRYIFRSNLTAAASPRAPTTPSTTSLVTRDQRSTTSMPPAIPPTHLPDKPQIDSAPPPQAPVPTAAHRPPTPLRHLVVAPSNSHTAPLSTMHSPATQTSLSTVTKLTARFSPFHRSTSAAASTPPAKVRLSFEDPPPSFPVAKPAAQTENVANDATMAVAAPKRDANAKANSIDTKNTAGSHPTDSTSKMAIAPSSMVATAPLRNAQPTIGRTQVRESVSPRAPTPQETPLPKRTLSTTSPLNAAVLPTTPSVVCFQETSQQPLDNAETKSSTRWNRTALTPVDPQRRSGVAATSRALVPASPTSMKTAREEPSNRSMSEHVCAAGLGVDRSFDHATSSLKTSTPGKLKPDSMAATPSRVLATTKPQLPSMKKRGPGAGSAVLVKKQRRVPPTDATSVGDGTTRDPEESPRSTACGGAPPRKPRGRSAPTRSSPKLSSTHRANDAPVARWTKRTSSAKGRAIPPTSHPGDESGHVSSQDEAVAESDGARQHTTKLLEMATKAPVTSRGADKASRKRSRDATARPGAAAKKSTTTSLAKFLSFDDSEDEDERATKEPLDASALKTDRPVLALRKWTVVWPPPLDGPSVKLVVHGDVGAGTWESHAVERIRRPRLFVSDTGQHVSLVGAMARPRQSSLPAKVADHFEQGIPSDWVNMFHAVLGTTPRVIKTKRSTREASMAATARPESAAGGFSLFHMFCPESDGDEVAPRTASTEAVVSDESSASDVDRAAAAAKQRNRTNAATTLPRKPALASADEPVDASASDADELASPWMPTRKPTPSKGLSQDASWSKESSAAKRALTTRSGRRTSPVKEWWKAAKAIPAAATSESKGVAGTSVWSKRQLASLKHAVRVVDPKHPQYWHKVASLVDGKSSAECQEKQFESVGAMKHKSTSKAIPPTRQLSKPGTRRFKKQVRQFVAEFEAGHAGDDDVCDLKRRPPSASTSRLTTPKSIRKYKRPPDHFDDDLSSDGAEAVLLQSVPPAQRDKLDAYKDGLLSQTRSGRTKLLLPPSTQKSTWAAHDDDMFESSDTVRETMLARGGARRLEGVLTPRGSMRVRVVKKRHSDDSSVEDSASSDDSEVLDDE</sequence>
<dbReference type="GeneID" id="20090525"/>
<dbReference type="VEuPathDB" id="FungiDB:H310_13475"/>
<feature type="compositionally biased region" description="Low complexity" evidence="1">
    <location>
        <begin position="142"/>
        <end position="157"/>
    </location>
</feature>
<dbReference type="Gene3D" id="1.10.10.60">
    <property type="entry name" value="Homeodomain-like"/>
    <property type="match status" value="1"/>
</dbReference>
<name>A0A024TDK8_9STRA</name>
<feature type="region of interest" description="Disordered" evidence="1">
    <location>
        <begin position="295"/>
        <end position="320"/>
    </location>
</feature>
<dbReference type="EMBL" id="KI914002">
    <property type="protein sequence ID" value="ETV92245.1"/>
    <property type="molecule type" value="Genomic_DNA"/>
</dbReference>
<feature type="region of interest" description="Disordered" evidence="1">
    <location>
        <begin position="1187"/>
        <end position="1216"/>
    </location>
</feature>
<proteinExistence type="predicted"/>
<feature type="region of interest" description="Disordered" evidence="1">
    <location>
        <begin position="104"/>
        <end position="208"/>
    </location>
</feature>
<dbReference type="OrthoDB" id="79914at2759"/>
<feature type="compositionally biased region" description="Polar residues" evidence="1">
    <location>
        <begin position="54"/>
        <end position="82"/>
    </location>
</feature>
<gene>
    <name evidence="3" type="ORF">H310_13475</name>
</gene>
<feature type="region of interest" description="Disordered" evidence="1">
    <location>
        <begin position="468"/>
        <end position="665"/>
    </location>
</feature>
<feature type="compositionally biased region" description="Polar residues" evidence="1">
    <location>
        <begin position="561"/>
        <end position="572"/>
    </location>
</feature>
<dbReference type="AlphaFoldDB" id="A0A024TDK8"/>
<feature type="domain" description="SANTA" evidence="2">
    <location>
        <begin position="703"/>
        <end position="786"/>
    </location>
</feature>
<feature type="compositionally biased region" description="Polar residues" evidence="1">
    <location>
        <begin position="914"/>
        <end position="926"/>
    </location>
</feature>
<feature type="compositionally biased region" description="Polar residues" evidence="1">
    <location>
        <begin position="301"/>
        <end position="320"/>
    </location>
</feature>
<accession>A0A024TDK8</accession>